<comment type="caution">
    <text evidence="1">The sequence shown here is derived from an EMBL/GenBank/DDBJ whole genome shotgun (WGS) entry which is preliminary data.</text>
</comment>
<keyword evidence="2" id="KW-1185">Reference proteome</keyword>
<proteinExistence type="predicted"/>
<reference evidence="1" key="1">
    <citation type="submission" date="2022-07" db="EMBL/GenBank/DDBJ databases">
        <title>Phylogenomic reconstructions and comparative analyses of Kickxellomycotina fungi.</title>
        <authorList>
            <person name="Reynolds N.K."/>
            <person name="Stajich J.E."/>
            <person name="Barry K."/>
            <person name="Grigoriev I.V."/>
            <person name="Crous P."/>
            <person name="Smith M.E."/>
        </authorList>
    </citation>
    <scope>NUCLEOTIDE SEQUENCE</scope>
    <source>
        <strain evidence="1">BCRC 34191</strain>
    </source>
</reference>
<evidence type="ECO:0000313" key="1">
    <source>
        <dbReference type="EMBL" id="KAJ2781467.1"/>
    </source>
</evidence>
<name>A0ACC1KB84_9FUNG</name>
<dbReference type="Proteomes" id="UP001140066">
    <property type="component" value="Unassembled WGS sequence"/>
</dbReference>
<evidence type="ECO:0000313" key="2">
    <source>
        <dbReference type="Proteomes" id="UP001140066"/>
    </source>
</evidence>
<gene>
    <name evidence="1" type="ORF">GGI18_003715</name>
</gene>
<organism evidence="1 2">
    <name type="scientific">Coemansia linderi</name>
    <dbReference type="NCBI Taxonomy" id="2663919"/>
    <lineage>
        <taxon>Eukaryota</taxon>
        <taxon>Fungi</taxon>
        <taxon>Fungi incertae sedis</taxon>
        <taxon>Zoopagomycota</taxon>
        <taxon>Kickxellomycotina</taxon>
        <taxon>Kickxellomycetes</taxon>
        <taxon>Kickxellales</taxon>
        <taxon>Kickxellaceae</taxon>
        <taxon>Coemansia</taxon>
    </lineage>
</organism>
<sequence>MTPLPANYKTDALARLKSAIQAIQQSQPTPQGLEELYRDCEGLCLHKFGSDIYAMAKAELEAYASQRLGEIGRQPDASVLGLTTQFWADYTQQLDMIKCVFLYLDRTYVLQSANVASLWSMGLSVVRQCLVDTDMKSKLVRLILGEVAKERDGKSADQASLQSLIQMLVDLGLYSQFFMPSLIDATREYYSRESRRLVGSLVAIQPVEEPRPDTPASAMSVPQYLAHVKLRIDEETQRATRYLSANSKAPLLNVIMTQLIEKHAERLLMTSFDTMADAFMLADLANLYSLLTSVGKIESLKRYWATYIKKVGILLVQVPELDVSLVSELLGLKQRLDDIMKSAFQSNNILAHALRDSFESFVNTRRNKPAQLTAKFIDQCMRSGNKSATDEDIDSLLDRVVVLFRFINDKDLFEAYYKRDLAKRLLYNKSVSIDTERSMVQKLRIEYGLGYTKRLEGMLRDMDVSSGLDGKFTNLQQAQETCGIDFHATILTQAFWPTYEPLPLVIPREAELAQEQFIQFYNEKHNGRKLFWQPNLGTCLLKVAFDEGVKELSLTIMQGTVLLLFSERDELSYEQIQENTGLEGIELIRTLQSLACGKFRVLTKEPKGRDVEVTDVFRFNAAFKSSYARVKIGQILLKEVEKESKEVEEHVQFDRMYQVDAAIVRILKARKQADHPTLMSELPGQLKFNSTATEIKERIETLIERDYLKRDETDPSIYHYLS</sequence>
<dbReference type="EMBL" id="JANBUK010001399">
    <property type="protein sequence ID" value="KAJ2781467.1"/>
    <property type="molecule type" value="Genomic_DNA"/>
</dbReference>
<accession>A0ACC1KB84</accession>
<protein>
    <submittedName>
        <fullName evidence="1">Uncharacterized protein</fullName>
    </submittedName>
</protein>